<evidence type="ECO:0000259" key="3">
    <source>
        <dbReference type="PROSITE" id="PS50041"/>
    </source>
</evidence>
<dbReference type="SUPFAM" id="SSF56436">
    <property type="entry name" value="C-type lectin-like"/>
    <property type="match status" value="1"/>
</dbReference>
<reference evidence="5" key="1">
    <citation type="journal article" date="2017" name="Nat. Commun.">
        <title>The North American bullfrog draft genome provides insight into hormonal regulation of long noncoding RNA.</title>
        <authorList>
            <person name="Hammond S.A."/>
            <person name="Warren R.L."/>
            <person name="Vandervalk B.P."/>
            <person name="Kucuk E."/>
            <person name="Khan H."/>
            <person name="Gibb E.A."/>
            <person name="Pandoh P."/>
            <person name="Kirk H."/>
            <person name="Zhao Y."/>
            <person name="Jones M."/>
            <person name="Mungall A.J."/>
            <person name="Coope R."/>
            <person name="Pleasance S."/>
            <person name="Moore R.A."/>
            <person name="Holt R.A."/>
            <person name="Round J.M."/>
            <person name="Ohora S."/>
            <person name="Walle B.V."/>
            <person name="Veldhoen N."/>
            <person name="Helbing C.C."/>
            <person name="Birol I."/>
        </authorList>
    </citation>
    <scope>NUCLEOTIDE SEQUENCE [LARGE SCALE GENOMIC DNA]</scope>
</reference>
<gene>
    <name evidence="4" type="ORF">AB205_0142840</name>
</gene>
<organism evidence="4 5">
    <name type="scientific">Aquarana catesbeiana</name>
    <name type="common">American bullfrog</name>
    <name type="synonym">Rana catesbeiana</name>
    <dbReference type="NCBI Taxonomy" id="8400"/>
    <lineage>
        <taxon>Eukaryota</taxon>
        <taxon>Metazoa</taxon>
        <taxon>Chordata</taxon>
        <taxon>Craniata</taxon>
        <taxon>Vertebrata</taxon>
        <taxon>Euteleostomi</taxon>
        <taxon>Amphibia</taxon>
        <taxon>Batrachia</taxon>
        <taxon>Anura</taxon>
        <taxon>Neobatrachia</taxon>
        <taxon>Ranoidea</taxon>
        <taxon>Ranidae</taxon>
        <taxon>Aquarana</taxon>
    </lineage>
</organism>
<dbReference type="Pfam" id="PF00059">
    <property type="entry name" value="Lectin_C"/>
    <property type="match status" value="1"/>
</dbReference>
<feature type="compositionally biased region" description="Polar residues" evidence="1">
    <location>
        <begin position="7"/>
        <end position="18"/>
    </location>
</feature>
<dbReference type="SMART" id="SM00034">
    <property type="entry name" value="CLECT"/>
    <property type="match status" value="1"/>
</dbReference>
<feature type="region of interest" description="Disordered" evidence="1">
    <location>
        <begin position="1"/>
        <end position="25"/>
    </location>
</feature>
<keyword evidence="2" id="KW-0472">Membrane</keyword>
<keyword evidence="4" id="KW-0675">Receptor</keyword>
<feature type="domain" description="C-type lectin" evidence="3">
    <location>
        <begin position="181"/>
        <end position="303"/>
    </location>
</feature>
<dbReference type="OrthoDB" id="6337382at2759"/>
<dbReference type="Gene3D" id="3.10.100.10">
    <property type="entry name" value="Mannose-Binding Protein A, subunit A"/>
    <property type="match status" value="1"/>
</dbReference>
<evidence type="ECO:0000256" key="2">
    <source>
        <dbReference type="SAM" id="Phobius"/>
    </source>
</evidence>
<keyword evidence="5" id="KW-1185">Reference proteome</keyword>
<name>A0A2G9S2Y1_AQUCT</name>
<protein>
    <submittedName>
        <fullName evidence="4">Asialoglycoprotein receptor 1</fullName>
    </submittedName>
</protein>
<evidence type="ECO:0000256" key="1">
    <source>
        <dbReference type="SAM" id="MobiDB-lite"/>
    </source>
</evidence>
<dbReference type="PROSITE" id="PS50041">
    <property type="entry name" value="C_TYPE_LECTIN_2"/>
    <property type="match status" value="1"/>
</dbReference>
<proteinExistence type="predicted"/>
<dbReference type="PANTHER" id="PTHR22803">
    <property type="entry name" value="MANNOSE, PHOSPHOLIPASE, LECTIN RECEPTOR RELATED"/>
    <property type="match status" value="1"/>
</dbReference>
<accession>A0A2G9S2Y1</accession>
<evidence type="ECO:0000313" key="5">
    <source>
        <dbReference type="Proteomes" id="UP000228934"/>
    </source>
</evidence>
<dbReference type="InterPro" id="IPR050111">
    <property type="entry name" value="C-type_lectin/snaclec_domain"/>
</dbReference>
<keyword evidence="2" id="KW-0812">Transmembrane</keyword>
<keyword evidence="2" id="KW-1133">Transmembrane helix</keyword>
<dbReference type="InterPro" id="IPR016186">
    <property type="entry name" value="C-type_lectin-like/link_sf"/>
</dbReference>
<dbReference type="AlphaFoldDB" id="A0A2G9S2Y1"/>
<dbReference type="EMBL" id="KV927619">
    <property type="protein sequence ID" value="PIO33803.1"/>
    <property type="molecule type" value="Genomic_DNA"/>
</dbReference>
<dbReference type="InterPro" id="IPR001304">
    <property type="entry name" value="C-type_lectin-like"/>
</dbReference>
<evidence type="ECO:0000313" key="4">
    <source>
        <dbReference type="EMBL" id="PIO33803.1"/>
    </source>
</evidence>
<sequence length="307" mass="35258">MSVEYRNFQNLPEDTKPTNSPPGTWPLQGILMDRQTARPSSALICFLSSLCTALLFIIIILFTIFTRQGVNQMEQNMEVKLRNLSLGVQSRVEGLSQLGSQMMDRMKVMQNFLNGIKESKVMNNVEEIESLVIRIVSDEVAGSLSNDNQRILAALGQLADQIFKPNISSADPLCDWGWAHHGSSCYLLIKRAQPWSSAKKDCEDRKGHLVVINDEEEMGFLRTFSQFSWRLWIGLKEEDSAWKWVDGTSYDKTSKFWRNIEIDYWYSIWMHKKHGTWEECGLLAEGNQFGHSHCSNDFPYICEKKVS</sequence>
<dbReference type="Proteomes" id="UP000228934">
    <property type="component" value="Unassembled WGS sequence"/>
</dbReference>
<dbReference type="InterPro" id="IPR016187">
    <property type="entry name" value="CTDL_fold"/>
</dbReference>
<feature type="transmembrane region" description="Helical" evidence="2">
    <location>
        <begin position="42"/>
        <end position="65"/>
    </location>
</feature>